<keyword evidence="15 16" id="KW-0739">Sodium transport</keyword>
<keyword evidence="4 16" id="KW-0597">Phosphoprotein</keyword>
<dbReference type="Pfam" id="PF04205">
    <property type="entry name" value="FMN_bind"/>
    <property type="match status" value="1"/>
</dbReference>
<keyword evidence="13 16" id="KW-0830">Ubiquinone</keyword>
<organism evidence="19 20">
    <name type="scientific">Echinicola pacifica</name>
    <dbReference type="NCBI Taxonomy" id="346377"/>
    <lineage>
        <taxon>Bacteria</taxon>
        <taxon>Pseudomonadati</taxon>
        <taxon>Bacteroidota</taxon>
        <taxon>Cytophagia</taxon>
        <taxon>Cytophagales</taxon>
        <taxon>Cyclobacteriaceae</taxon>
        <taxon>Echinicola</taxon>
    </lineage>
</organism>
<keyword evidence="2 16" id="KW-1003">Cell membrane</keyword>
<protein>
    <recommendedName>
        <fullName evidence="16 17">Na(+)-translocating NADH-quinone reductase subunit C</fullName>
        <shortName evidence="16 17">Na(+)-NQR subunit C</shortName>
        <shortName evidence="16 17">Na(+)-translocating NQR subunit C</shortName>
        <ecNumber evidence="16 17">7.2.1.1</ecNumber>
    </recommendedName>
    <alternativeName>
        <fullName evidence="16 17">NQR complex subunit C</fullName>
    </alternativeName>
    <alternativeName>
        <fullName evidence="16 17">NQR-1 subunit C</fullName>
    </alternativeName>
</protein>
<dbReference type="EC" id="7.2.1.1" evidence="16 17"/>
<comment type="caution">
    <text evidence="19">The sequence shown here is derived from an EMBL/GenBank/DDBJ whole genome shotgun (WGS) entry which is preliminary data.</text>
</comment>
<evidence type="ECO:0000256" key="5">
    <source>
        <dbReference type="ARBA" id="ARBA00022630"/>
    </source>
</evidence>
<reference evidence="19" key="2">
    <citation type="submission" date="2020-09" db="EMBL/GenBank/DDBJ databases">
        <authorList>
            <person name="Sun Q."/>
            <person name="Kim S."/>
        </authorList>
    </citation>
    <scope>NUCLEOTIDE SEQUENCE</scope>
    <source>
        <strain evidence="19">KCTC 12368</strain>
    </source>
</reference>
<dbReference type="InterPro" id="IPR010204">
    <property type="entry name" value="NqrC"/>
</dbReference>
<dbReference type="AlphaFoldDB" id="A0A918URN6"/>
<keyword evidence="9 16" id="KW-1133">Transmembrane helix</keyword>
<feature type="modified residue" description="FMN phosphoryl threonine" evidence="16">
    <location>
        <position position="230"/>
    </location>
</feature>
<comment type="subcellular location">
    <subcellularLocation>
        <location evidence="16">Cell membrane</location>
        <topology evidence="16">Single-pass membrane protein</topology>
    </subcellularLocation>
</comment>
<dbReference type="NCBIfam" id="TIGR01938">
    <property type="entry name" value="nqrC"/>
    <property type="match status" value="1"/>
</dbReference>
<dbReference type="GO" id="GO:0006814">
    <property type="term" value="P:sodium ion transport"/>
    <property type="evidence" value="ECO:0007669"/>
    <property type="project" value="UniProtKB-UniRule"/>
</dbReference>
<evidence type="ECO:0000256" key="7">
    <source>
        <dbReference type="ARBA" id="ARBA00022692"/>
    </source>
</evidence>
<evidence type="ECO:0000256" key="6">
    <source>
        <dbReference type="ARBA" id="ARBA00022643"/>
    </source>
</evidence>
<dbReference type="GO" id="GO:0010181">
    <property type="term" value="F:FMN binding"/>
    <property type="evidence" value="ECO:0007669"/>
    <property type="project" value="UniProtKB-UniRule"/>
</dbReference>
<dbReference type="GO" id="GO:0005886">
    <property type="term" value="C:plasma membrane"/>
    <property type="evidence" value="ECO:0007669"/>
    <property type="project" value="UniProtKB-SubCell"/>
</dbReference>
<comment type="caution">
    <text evidence="16">Lacks conserved residue(s) required for the propagation of feature annotation.</text>
</comment>
<evidence type="ECO:0000256" key="8">
    <source>
        <dbReference type="ARBA" id="ARBA00022967"/>
    </source>
</evidence>
<dbReference type="InterPro" id="IPR007329">
    <property type="entry name" value="FMN-bd"/>
</dbReference>
<evidence type="ECO:0000256" key="13">
    <source>
        <dbReference type="ARBA" id="ARBA00023075"/>
    </source>
</evidence>
<dbReference type="Proteomes" id="UP000619457">
    <property type="component" value="Unassembled WGS sequence"/>
</dbReference>
<keyword evidence="10 16" id="KW-0520">NAD</keyword>
<keyword evidence="7 16" id="KW-0812">Transmembrane</keyword>
<keyword evidence="6 16" id="KW-0288">FMN</keyword>
<keyword evidence="11 16" id="KW-0915">Sodium</keyword>
<comment type="catalytic activity">
    <reaction evidence="16 17">
        <text>a ubiquinone + n Na(+)(in) + NADH + H(+) = a ubiquinol + n Na(+)(out) + NAD(+)</text>
        <dbReference type="Rhea" id="RHEA:47748"/>
        <dbReference type="Rhea" id="RHEA-COMP:9565"/>
        <dbReference type="Rhea" id="RHEA-COMP:9566"/>
        <dbReference type="ChEBI" id="CHEBI:15378"/>
        <dbReference type="ChEBI" id="CHEBI:16389"/>
        <dbReference type="ChEBI" id="CHEBI:17976"/>
        <dbReference type="ChEBI" id="CHEBI:29101"/>
        <dbReference type="ChEBI" id="CHEBI:57540"/>
        <dbReference type="ChEBI" id="CHEBI:57945"/>
        <dbReference type="EC" id="7.2.1.1"/>
    </reaction>
</comment>
<dbReference type="EMBL" id="BMWX01000003">
    <property type="protein sequence ID" value="GGZ28750.1"/>
    <property type="molecule type" value="Genomic_DNA"/>
</dbReference>
<accession>A0A918URN6</accession>
<dbReference type="PIRSF" id="PIRSF009437">
    <property type="entry name" value="NQR-1_subunit_C"/>
    <property type="match status" value="1"/>
</dbReference>
<keyword evidence="8 16" id="KW-1278">Translocase</keyword>
<comment type="similarity">
    <text evidence="16 17">Belongs to the NqrC family.</text>
</comment>
<evidence type="ECO:0000313" key="19">
    <source>
        <dbReference type="EMBL" id="GGZ28750.1"/>
    </source>
</evidence>
<evidence type="ECO:0000256" key="15">
    <source>
        <dbReference type="ARBA" id="ARBA00023201"/>
    </source>
</evidence>
<keyword evidence="14 16" id="KW-0472">Membrane</keyword>
<evidence type="ECO:0000313" key="20">
    <source>
        <dbReference type="Proteomes" id="UP000619457"/>
    </source>
</evidence>
<evidence type="ECO:0000259" key="18">
    <source>
        <dbReference type="SMART" id="SM00900"/>
    </source>
</evidence>
<comment type="function">
    <text evidence="16">NQR complex catalyzes the reduction of ubiquinone-1 to ubiquinol by two successive reactions, coupled with the transport of Na(+) ions from the cytoplasm to the periplasm. NqrA to NqrE are probably involved in the second step, the conversion of ubisemiquinone to ubiquinol.</text>
</comment>
<dbReference type="SMART" id="SM00900">
    <property type="entry name" value="FMN_bind"/>
    <property type="match status" value="1"/>
</dbReference>
<keyword evidence="5 16" id="KW-0285">Flavoprotein</keyword>
<keyword evidence="12 16" id="KW-0406">Ion transport</keyword>
<proteinExistence type="inferred from homology"/>
<evidence type="ECO:0000256" key="17">
    <source>
        <dbReference type="PIRNR" id="PIRNR009437"/>
    </source>
</evidence>
<dbReference type="GO" id="GO:0016655">
    <property type="term" value="F:oxidoreductase activity, acting on NAD(P)H, quinone or similar compound as acceptor"/>
    <property type="evidence" value="ECO:0007669"/>
    <property type="project" value="UniProtKB-UniRule"/>
</dbReference>
<comment type="subunit">
    <text evidence="16 17">Composed of six subunits; NqrA, NqrB, NqrC, NqrD, NqrE and NqrF.</text>
</comment>
<dbReference type="PANTHER" id="PTHR37838">
    <property type="entry name" value="NA(+)-TRANSLOCATING NADH-QUINONE REDUCTASE SUBUNIT C"/>
    <property type="match status" value="1"/>
</dbReference>
<evidence type="ECO:0000256" key="10">
    <source>
        <dbReference type="ARBA" id="ARBA00023027"/>
    </source>
</evidence>
<dbReference type="HAMAP" id="MF_00427">
    <property type="entry name" value="NqrC"/>
    <property type="match status" value="1"/>
</dbReference>
<feature type="domain" description="FMN-binding" evidence="18">
    <location>
        <begin position="146"/>
        <end position="247"/>
    </location>
</feature>
<reference evidence="19" key="1">
    <citation type="journal article" date="2014" name="Int. J. Syst. Evol. Microbiol.">
        <title>Complete genome sequence of Corynebacterium casei LMG S-19264T (=DSM 44701T), isolated from a smear-ripened cheese.</title>
        <authorList>
            <consortium name="US DOE Joint Genome Institute (JGI-PGF)"/>
            <person name="Walter F."/>
            <person name="Albersmeier A."/>
            <person name="Kalinowski J."/>
            <person name="Ruckert C."/>
        </authorList>
    </citation>
    <scope>NUCLEOTIDE SEQUENCE</scope>
    <source>
        <strain evidence="19">KCTC 12368</strain>
    </source>
</reference>
<evidence type="ECO:0000256" key="9">
    <source>
        <dbReference type="ARBA" id="ARBA00022989"/>
    </source>
</evidence>
<sequence length="258" mass="28089">MQTRKGGYNVQQSNSYIITFSVILTVVLGFLLSGTSQLLGPIQKEAVALDTKKQILGAVIPVEEIAAMKPADINAYYENTISSKVVNISGEEVTEQDGVAVTAETVDISKNYKKPADQRLYPVFIFHDEGSEDKVISYILPVYGAGLWDAIWGYLALETDINTIKGVTFSHAGETPGLGARITSPEVQNRYTGKKIYSESGELEPVEMQKGEGRDYSGQEHQVDGLSGATLTAKGVNNMFVNYLGAYQAYLEKVKGKS</sequence>
<keyword evidence="1 16" id="KW-0813">Transport</keyword>
<evidence type="ECO:0000256" key="4">
    <source>
        <dbReference type="ARBA" id="ARBA00022553"/>
    </source>
</evidence>
<feature type="transmembrane region" description="Helical" evidence="16">
    <location>
        <begin position="15"/>
        <end position="34"/>
    </location>
</feature>
<evidence type="ECO:0000256" key="12">
    <source>
        <dbReference type="ARBA" id="ARBA00023065"/>
    </source>
</evidence>
<keyword evidence="20" id="KW-1185">Reference proteome</keyword>
<gene>
    <name evidence="16 19" type="primary">nqrC</name>
    <name evidence="19" type="ORF">GCM10007049_22200</name>
</gene>
<comment type="cofactor">
    <cofactor evidence="16 17">
        <name>FMN</name>
        <dbReference type="ChEBI" id="CHEBI:58210"/>
    </cofactor>
</comment>
<evidence type="ECO:0000256" key="16">
    <source>
        <dbReference type="HAMAP-Rule" id="MF_00427"/>
    </source>
</evidence>
<dbReference type="PANTHER" id="PTHR37838:SF1">
    <property type="entry name" value="NA(+)-TRANSLOCATING NADH-QUINONE REDUCTASE SUBUNIT C"/>
    <property type="match status" value="1"/>
</dbReference>
<evidence type="ECO:0000256" key="3">
    <source>
        <dbReference type="ARBA" id="ARBA00022519"/>
    </source>
</evidence>
<evidence type="ECO:0000256" key="14">
    <source>
        <dbReference type="ARBA" id="ARBA00023136"/>
    </source>
</evidence>
<keyword evidence="3" id="KW-0997">Cell inner membrane</keyword>
<evidence type="ECO:0000256" key="2">
    <source>
        <dbReference type="ARBA" id="ARBA00022475"/>
    </source>
</evidence>
<evidence type="ECO:0000256" key="11">
    <source>
        <dbReference type="ARBA" id="ARBA00023053"/>
    </source>
</evidence>
<name>A0A918URN6_9BACT</name>
<evidence type="ECO:0000256" key="1">
    <source>
        <dbReference type="ARBA" id="ARBA00022448"/>
    </source>
</evidence>